<dbReference type="SUPFAM" id="SSF53720">
    <property type="entry name" value="ALDH-like"/>
    <property type="match status" value="1"/>
</dbReference>
<dbReference type="Gene3D" id="3.40.605.10">
    <property type="entry name" value="Aldehyde Dehydrogenase, Chain A, domain 1"/>
    <property type="match status" value="1"/>
</dbReference>
<dbReference type="EC" id="1.2.1.76" evidence="2"/>
<proteinExistence type="predicted"/>
<accession>A0A7H4M0U2</accession>
<gene>
    <name evidence="2" type="primary">sucD_2</name>
    <name evidence="2" type="ORF">NCTC11694_03221</name>
</gene>
<dbReference type="InterPro" id="IPR016161">
    <property type="entry name" value="Ald_DH/histidinol_DH"/>
</dbReference>
<dbReference type="GO" id="GO:0016491">
    <property type="term" value="F:oxidoreductase activity"/>
    <property type="evidence" value="ECO:0007669"/>
    <property type="project" value="UniProtKB-KW"/>
</dbReference>
<keyword evidence="1 2" id="KW-0560">Oxidoreductase</keyword>
<organism evidence="2 3">
    <name type="scientific">Klebsiella michiganensis</name>
    <dbReference type="NCBI Taxonomy" id="1134687"/>
    <lineage>
        <taxon>Bacteria</taxon>
        <taxon>Pseudomonadati</taxon>
        <taxon>Pseudomonadota</taxon>
        <taxon>Gammaproteobacteria</taxon>
        <taxon>Enterobacterales</taxon>
        <taxon>Enterobacteriaceae</taxon>
        <taxon>Klebsiella/Raoultella group</taxon>
        <taxon>Klebsiella</taxon>
    </lineage>
</organism>
<dbReference type="AlphaFoldDB" id="A0A7H4M0U2"/>
<dbReference type="Proteomes" id="UP000255050">
    <property type="component" value="Unassembled WGS sequence"/>
</dbReference>
<evidence type="ECO:0000256" key="1">
    <source>
        <dbReference type="ARBA" id="ARBA00023002"/>
    </source>
</evidence>
<evidence type="ECO:0000313" key="2">
    <source>
        <dbReference type="EMBL" id="STR42018.1"/>
    </source>
</evidence>
<comment type="caution">
    <text evidence="2">The sequence shown here is derived from an EMBL/GenBank/DDBJ whole genome shotgun (WGS) entry which is preliminary data.</text>
</comment>
<reference evidence="2 3" key="1">
    <citation type="submission" date="2018-06" db="EMBL/GenBank/DDBJ databases">
        <authorList>
            <consortium name="Pathogen Informatics"/>
            <person name="Doyle S."/>
        </authorList>
    </citation>
    <scope>NUCLEOTIDE SEQUENCE [LARGE SCALE GENOMIC DNA]</scope>
    <source>
        <strain evidence="2 3">NCTC11694</strain>
    </source>
</reference>
<sequence length="112" mass="12664">MRNAKKAQAILATFSQQQIDAIVKNVAQEAAHHAEALAKMAAEETGFGNWQDKVLKNRFASLRVYDAIKDMKTVGIIHDDPLQKVMDVACRWGSFVRWCRRPTRPPPSSTKR</sequence>
<dbReference type="InterPro" id="IPR016162">
    <property type="entry name" value="Ald_DH_N"/>
</dbReference>
<dbReference type="EMBL" id="UGJR01000002">
    <property type="protein sequence ID" value="STR42018.1"/>
    <property type="molecule type" value="Genomic_DNA"/>
</dbReference>
<protein>
    <submittedName>
        <fullName evidence="2">Acetaldehyde dehydrogenase</fullName>
        <ecNumber evidence="2">1.2.1.76</ecNumber>
    </submittedName>
</protein>
<evidence type="ECO:0000313" key="3">
    <source>
        <dbReference type="Proteomes" id="UP000255050"/>
    </source>
</evidence>
<name>A0A7H4M0U2_9ENTR</name>